<gene>
    <name evidence="2" type="ORF">GJR99_05580</name>
</gene>
<organism evidence="2 3">
    <name type="scientific">Haloferax marinum</name>
    <dbReference type="NCBI Taxonomy" id="2666143"/>
    <lineage>
        <taxon>Archaea</taxon>
        <taxon>Methanobacteriati</taxon>
        <taxon>Methanobacteriota</taxon>
        <taxon>Stenosarchaea group</taxon>
        <taxon>Halobacteria</taxon>
        <taxon>Halobacteriales</taxon>
        <taxon>Haloferacaceae</taxon>
        <taxon>Haloferax</taxon>
    </lineage>
</organism>
<feature type="region of interest" description="Disordered" evidence="1">
    <location>
        <begin position="295"/>
        <end position="318"/>
    </location>
</feature>
<sequence length="1028" mass="107952">MVAVRLADDDRGRVPFALLGVLLLVGSATFSGALSTHDPVTDGRVEDAIDQVSAQTDAAVRAAVHDAAREAAANPVTEPSNTTVGRVLSENRTFRDYLRLRIALTTSERLQTIAAKRAGVSATASLPRPTNESTLRAALERVAIESRDNGSMVVVTVEDVAVDVHRDGQRVAEKSMTTTVGVRTPVLALHERTETFEHRLDASATNGGTVDATVTTALWTAAWTRGWSQYAGAPIENVVSNDHAALATNAGVLLAEQQTFGTTDADARGAIGRAAVQTGVRSLLAQTGAMGAPALADALPAPNPTSDSRDPPLPTNRTIDASIRSAADRALVSVLDGRDGSDSLESVSTDAHRATVSVESDVHVVERTDDPPVELGPDWELVETTTETNSSVTTLPTGTPAVAPDTTVVSAASRRVTTSEVTTRTWRQGNQTVYTSEETSEQTRVDVAIVLSPHTVPGPSRPLDPVLSAGGALDGENFAGASAVASDVVSTHGGFDGLARDVAAGDVPSEQTVTSARASGTNAWIRSDLLSLHDRVRNRSRSFSARAVAGGSVNPAAELAADLRTDRAELVGAPASYDGVADRARVAVRAAYLDRVVAELDERAAQTAAATGAADDAASETSVGSLSAAVDAEQTARRVVGTVGSKGTTDRSEDVRFVPDADPMYLSLDGLSGSAVPTVEDEGTYHPLVARNTNLFTVPYGDATDTVLEPVFGARRRVPLRVAAHALLAADDALAASNDTSETGETNETNEKLQTRRDALERAVVRATDPTKGAASDVLAFHTDLTMTERQAVLQSAFGRWDDPAHRALAVTNGSVSRAIAVSATEQGSAEADVLELRLDDAFRTVRRQKATTVPQRLTNRTVESTRTARQDALASVATDSVKNATSDAVEQRIDDTLQSRFDRSFRRVPAGMPVAPVPGYWYATVNVWDVSVAGEFAQFRLHARGNETESLTYARDGSAVSLDWDGDGTAEPVGRGDRVDFTVETTIVVAVPPSGTGVGDVDGDADERSAGWEGGPGCTVPTDCRDA</sequence>
<dbReference type="AlphaFoldDB" id="A0A6A8G4Y5"/>
<dbReference type="InterPro" id="IPR055710">
    <property type="entry name" value="DUF7286"/>
</dbReference>
<protein>
    <submittedName>
        <fullName evidence="2">Uncharacterized protein</fullName>
    </submittedName>
</protein>
<keyword evidence="3" id="KW-1185">Reference proteome</keyword>
<dbReference type="EMBL" id="WKJQ01000001">
    <property type="protein sequence ID" value="MRW96049.1"/>
    <property type="molecule type" value="Genomic_DNA"/>
</dbReference>
<dbReference type="RefSeq" id="WP_151110097.1">
    <property type="nucleotide sequence ID" value="NZ_WKJQ01000001.1"/>
</dbReference>
<feature type="compositionally biased region" description="Low complexity" evidence="1">
    <location>
        <begin position="737"/>
        <end position="747"/>
    </location>
</feature>
<dbReference type="Pfam" id="PF23957">
    <property type="entry name" value="DUF7286"/>
    <property type="match status" value="1"/>
</dbReference>
<feature type="region of interest" description="Disordered" evidence="1">
    <location>
        <begin position="737"/>
        <end position="756"/>
    </location>
</feature>
<evidence type="ECO:0000313" key="2">
    <source>
        <dbReference type="EMBL" id="MRW96049.1"/>
    </source>
</evidence>
<dbReference type="Proteomes" id="UP000443423">
    <property type="component" value="Unassembled WGS sequence"/>
</dbReference>
<reference evidence="2 3" key="1">
    <citation type="submission" date="2019-11" db="EMBL/GenBank/DDBJ databases">
        <title>Whole genome sequence of Haloferax sp. MBLA0078.</title>
        <authorList>
            <person name="Seo M.-J."/>
            <person name="Cho E.-S."/>
        </authorList>
    </citation>
    <scope>NUCLEOTIDE SEQUENCE [LARGE SCALE GENOMIC DNA]</scope>
    <source>
        <strain evidence="2 3">MBLA0078</strain>
    </source>
</reference>
<evidence type="ECO:0000313" key="3">
    <source>
        <dbReference type="Proteomes" id="UP000443423"/>
    </source>
</evidence>
<comment type="caution">
    <text evidence="2">The sequence shown here is derived from an EMBL/GenBank/DDBJ whole genome shotgun (WGS) entry which is preliminary data.</text>
</comment>
<name>A0A6A8G4Y5_9EURY</name>
<proteinExistence type="predicted"/>
<evidence type="ECO:0000256" key="1">
    <source>
        <dbReference type="SAM" id="MobiDB-lite"/>
    </source>
</evidence>
<accession>A0A6A8G4Y5</accession>